<dbReference type="InterPro" id="IPR009057">
    <property type="entry name" value="Homeodomain-like_sf"/>
</dbReference>
<proteinExistence type="predicted"/>
<accession>A0ABV3VTF6</accession>
<gene>
    <name evidence="5" type="ORF">AB1300_03490</name>
</gene>
<dbReference type="PROSITE" id="PS01124">
    <property type="entry name" value="HTH_ARAC_FAMILY_2"/>
    <property type="match status" value="1"/>
</dbReference>
<dbReference type="PRINTS" id="PR00032">
    <property type="entry name" value="HTHARAC"/>
</dbReference>
<feature type="domain" description="HTH araC/xylS-type" evidence="4">
    <location>
        <begin position="297"/>
        <end position="395"/>
    </location>
</feature>
<keyword evidence="6" id="KW-1185">Reference proteome</keyword>
<keyword evidence="1" id="KW-0805">Transcription regulation</keyword>
<dbReference type="InterPro" id="IPR020449">
    <property type="entry name" value="Tscrpt_reg_AraC-type_HTH"/>
</dbReference>
<evidence type="ECO:0000259" key="4">
    <source>
        <dbReference type="PROSITE" id="PS01124"/>
    </source>
</evidence>
<dbReference type="InterPro" id="IPR018062">
    <property type="entry name" value="HTH_AraC-typ_CS"/>
</dbReference>
<protein>
    <submittedName>
        <fullName evidence="5">Helix-turn-helix domain-containing protein</fullName>
    </submittedName>
</protein>
<dbReference type="Gene3D" id="1.10.10.60">
    <property type="entry name" value="Homeodomain-like"/>
    <property type="match status" value="2"/>
</dbReference>
<evidence type="ECO:0000313" key="6">
    <source>
        <dbReference type="Proteomes" id="UP001558534"/>
    </source>
</evidence>
<name>A0ABV3VTF6_9BACI</name>
<dbReference type="PANTHER" id="PTHR43280">
    <property type="entry name" value="ARAC-FAMILY TRANSCRIPTIONAL REGULATOR"/>
    <property type="match status" value="1"/>
</dbReference>
<dbReference type="Proteomes" id="UP001558534">
    <property type="component" value="Unassembled WGS sequence"/>
</dbReference>
<dbReference type="SMART" id="SM00342">
    <property type="entry name" value="HTH_ARAC"/>
    <property type="match status" value="1"/>
</dbReference>
<organism evidence="5 6">
    <name type="scientific">Lysinibacillus xylanilyticus</name>
    <dbReference type="NCBI Taxonomy" id="582475"/>
    <lineage>
        <taxon>Bacteria</taxon>
        <taxon>Bacillati</taxon>
        <taxon>Bacillota</taxon>
        <taxon>Bacilli</taxon>
        <taxon>Bacillales</taxon>
        <taxon>Bacillaceae</taxon>
        <taxon>Lysinibacillus</taxon>
    </lineage>
</organism>
<dbReference type="EMBL" id="JBFRHK010000002">
    <property type="protein sequence ID" value="MEX3744189.1"/>
    <property type="molecule type" value="Genomic_DNA"/>
</dbReference>
<evidence type="ECO:0000313" key="5">
    <source>
        <dbReference type="EMBL" id="MEX3744189.1"/>
    </source>
</evidence>
<reference evidence="5 6" key="1">
    <citation type="submission" date="2024-07" db="EMBL/GenBank/DDBJ databases">
        <title>Characterization of a bacterium isolated from hydrolysated instant sea cucumber by whole-genome sequencing and metabolomics.</title>
        <authorList>
            <person name="Luo X."/>
            <person name="Zhang Z."/>
            <person name="Zheng Z."/>
            <person name="Zhang W."/>
            <person name="Ming T."/>
            <person name="Jiao L."/>
            <person name="Su X."/>
            <person name="Kong F."/>
            <person name="Xu J."/>
        </authorList>
    </citation>
    <scope>NUCLEOTIDE SEQUENCE [LARGE SCALE GENOMIC DNA]</scope>
    <source>
        <strain evidence="5 6">XL-2024</strain>
    </source>
</reference>
<evidence type="ECO:0000256" key="1">
    <source>
        <dbReference type="ARBA" id="ARBA00023015"/>
    </source>
</evidence>
<evidence type="ECO:0000256" key="3">
    <source>
        <dbReference type="ARBA" id="ARBA00023163"/>
    </source>
</evidence>
<evidence type="ECO:0000256" key="2">
    <source>
        <dbReference type="ARBA" id="ARBA00023125"/>
    </source>
</evidence>
<comment type="caution">
    <text evidence="5">The sequence shown here is derived from an EMBL/GenBank/DDBJ whole genome shotgun (WGS) entry which is preliminary data.</text>
</comment>
<keyword evidence="3" id="KW-0804">Transcription</keyword>
<dbReference type="SUPFAM" id="SSF46689">
    <property type="entry name" value="Homeodomain-like"/>
    <property type="match status" value="2"/>
</dbReference>
<dbReference type="PROSITE" id="PS00041">
    <property type="entry name" value="HTH_ARAC_FAMILY_1"/>
    <property type="match status" value="1"/>
</dbReference>
<dbReference type="Pfam" id="PF12833">
    <property type="entry name" value="HTH_18"/>
    <property type="match status" value="1"/>
</dbReference>
<dbReference type="PANTHER" id="PTHR43280:SF34">
    <property type="entry name" value="ARAC-FAMILY TRANSCRIPTIONAL REGULATOR"/>
    <property type="match status" value="1"/>
</dbReference>
<sequence length="400" mass="46646">MKISSIDLQYICQLIHETHHLSVFYINQFGEIVFEYTSKHFQKDSRYAPLKDLIRAYPYQTTPSVFPIFFSNADFNFFYINLKMDQQFLGSIIVGPALSSEMSDTNKINFYVEEQPIPFLHYQQFLTISLFVYYLIYRQKLDKTMVIHNNQSLKPIIIQEENTILELSNARRNFSVHTNLYYEKILLDFVKNGRKEKLNELSNYSIVGEAELGVLSKQSHLRSVQNLMITGIALICRAAIEGGLNEETAFTLSDFYIQKLEEQSNSLSILSLMEEAIYDFTNRVSQSNKDKYSATIITCQHFIDNQMYGEITLDHLAVICHLSPNYLSSLFKKEVGMSISEYIQQQRIDEAKRLLTFTNYPISDIGSLLNFTDQSYFIKIFKKFTGITPKQYRIEHSIQR</sequence>
<keyword evidence="2" id="KW-0238">DNA-binding</keyword>
<dbReference type="InterPro" id="IPR018060">
    <property type="entry name" value="HTH_AraC"/>
</dbReference>
<dbReference type="RefSeq" id="WP_368635214.1">
    <property type="nucleotide sequence ID" value="NZ_JBFRHK010000002.1"/>
</dbReference>